<keyword evidence="8 9" id="KW-0131">Cell cycle</keyword>
<dbReference type="InterPro" id="IPR015854">
    <property type="entry name" value="ABC_transpr_LolD-like"/>
</dbReference>
<keyword evidence="6 9" id="KW-0067">ATP-binding</keyword>
<accession>A0A1G5S377</accession>
<evidence type="ECO:0000259" key="10">
    <source>
        <dbReference type="PROSITE" id="PS50893"/>
    </source>
</evidence>
<dbReference type="InterPro" id="IPR027417">
    <property type="entry name" value="P-loop_NTPase"/>
</dbReference>
<keyword evidence="3 9" id="KW-1003">Cell membrane</keyword>
<comment type="subcellular location">
    <subcellularLocation>
        <location evidence="9">Cell membrane</location>
        <topology evidence="9">Peripheral membrane protein</topology>
        <orientation evidence="9">Cytoplasmic side</orientation>
    </subcellularLocation>
</comment>
<gene>
    <name evidence="9" type="primary">ftsE</name>
    <name evidence="11" type="ORF">SAMN03080599_02434</name>
</gene>
<proteinExistence type="inferred from homology"/>
<dbReference type="InterPro" id="IPR005286">
    <property type="entry name" value="Cell_div_FtsE"/>
</dbReference>
<evidence type="ECO:0000256" key="9">
    <source>
        <dbReference type="RuleBase" id="RU365094"/>
    </source>
</evidence>
<dbReference type="PANTHER" id="PTHR24220:SF470">
    <property type="entry name" value="CELL DIVISION ATP-BINDING PROTEIN FTSE"/>
    <property type="match status" value="1"/>
</dbReference>
<dbReference type="SMART" id="SM00382">
    <property type="entry name" value="AAA"/>
    <property type="match status" value="1"/>
</dbReference>
<evidence type="ECO:0000256" key="8">
    <source>
        <dbReference type="ARBA" id="ARBA00023306"/>
    </source>
</evidence>
<dbReference type="EMBL" id="FMWL01000014">
    <property type="protein sequence ID" value="SCZ80766.1"/>
    <property type="molecule type" value="Genomic_DNA"/>
</dbReference>
<organism evidence="11 12">
    <name type="scientific">Acidaminobacter hydrogenoformans DSM 2784</name>
    <dbReference type="NCBI Taxonomy" id="1120920"/>
    <lineage>
        <taxon>Bacteria</taxon>
        <taxon>Bacillati</taxon>
        <taxon>Bacillota</taxon>
        <taxon>Clostridia</taxon>
        <taxon>Peptostreptococcales</taxon>
        <taxon>Acidaminobacteraceae</taxon>
        <taxon>Acidaminobacter</taxon>
    </lineage>
</organism>
<sequence>MHFADQLPEDLPQIRLEGVTVRFDDGHEALRNVSLDVQKGEFIFVVGPSGAGKSTFIKLLLKESDATEGKIYVCGKKVSNMHRRKVPFLRRQLGVVFQDFRLLPNKTVYENVAFAMEIIEAKERDIRRQVPMILSIVGLADKHKLYPHQLSGGEQQRVSIARAMINNPPVLIADEPTGNLDPDTSWEIMKLLRQINQRGTTIIMATHDKTIVDVMQQRVIALSEGKIIRDELGGCYGCED</sequence>
<dbReference type="FunFam" id="3.40.50.300:FF:000056">
    <property type="entry name" value="Cell division ATP-binding protein FtsE"/>
    <property type="match status" value="1"/>
</dbReference>
<dbReference type="GO" id="GO:0016887">
    <property type="term" value="F:ATP hydrolysis activity"/>
    <property type="evidence" value="ECO:0007669"/>
    <property type="project" value="InterPro"/>
</dbReference>
<dbReference type="Gene3D" id="3.40.50.300">
    <property type="entry name" value="P-loop containing nucleotide triphosphate hydrolases"/>
    <property type="match status" value="1"/>
</dbReference>
<dbReference type="RefSeq" id="WP_092591883.1">
    <property type="nucleotide sequence ID" value="NZ_FMWL01000014.1"/>
</dbReference>
<dbReference type="GO" id="GO:0051301">
    <property type="term" value="P:cell division"/>
    <property type="evidence" value="ECO:0007669"/>
    <property type="project" value="UniProtKB-UniRule"/>
</dbReference>
<keyword evidence="7 9" id="KW-0472">Membrane</keyword>
<dbReference type="Proteomes" id="UP000199208">
    <property type="component" value="Unassembled WGS sequence"/>
</dbReference>
<dbReference type="InterPro" id="IPR017871">
    <property type="entry name" value="ABC_transporter-like_CS"/>
</dbReference>
<comment type="similarity">
    <text evidence="1 9">Belongs to the ABC transporter superfamily.</text>
</comment>
<dbReference type="GO" id="GO:0022857">
    <property type="term" value="F:transmembrane transporter activity"/>
    <property type="evidence" value="ECO:0007669"/>
    <property type="project" value="TreeGrafter"/>
</dbReference>
<dbReference type="AlphaFoldDB" id="A0A1G5S377"/>
<keyword evidence="4 9" id="KW-0132">Cell division</keyword>
<dbReference type="PROSITE" id="PS50893">
    <property type="entry name" value="ABC_TRANSPORTER_2"/>
    <property type="match status" value="1"/>
</dbReference>
<keyword evidence="12" id="KW-1185">Reference proteome</keyword>
<comment type="subunit">
    <text evidence="9">Homodimer. Forms a membrane-associated complex with FtsX.</text>
</comment>
<dbReference type="InterPro" id="IPR003439">
    <property type="entry name" value="ABC_transporter-like_ATP-bd"/>
</dbReference>
<evidence type="ECO:0000313" key="12">
    <source>
        <dbReference type="Proteomes" id="UP000199208"/>
    </source>
</evidence>
<dbReference type="InterPro" id="IPR003593">
    <property type="entry name" value="AAA+_ATPase"/>
</dbReference>
<dbReference type="OrthoDB" id="9802264at2"/>
<feature type="domain" description="ABC transporter" evidence="10">
    <location>
        <begin position="14"/>
        <end position="240"/>
    </location>
</feature>
<dbReference type="PANTHER" id="PTHR24220">
    <property type="entry name" value="IMPORT ATP-BINDING PROTEIN"/>
    <property type="match status" value="1"/>
</dbReference>
<evidence type="ECO:0000313" key="11">
    <source>
        <dbReference type="EMBL" id="SCZ80766.1"/>
    </source>
</evidence>
<name>A0A1G5S377_9FIRM</name>
<dbReference type="Pfam" id="PF00005">
    <property type="entry name" value="ABC_tran"/>
    <property type="match status" value="1"/>
</dbReference>
<dbReference type="NCBIfam" id="TIGR02673">
    <property type="entry name" value="FtsE"/>
    <property type="match status" value="1"/>
</dbReference>
<evidence type="ECO:0000256" key="1">
    <source>
        <dbReference type="ARBA" id="ARBA00005417"/>
    </source>
</evidence>
<evidence type="ECO:0000256" key="5">
    <source>
        <dbReference type="ARBA" id="ARBA00022741"/>
    </source>
</evidence>
<keyword evidence="5 9" id="KW-0547">Nucleotide-binding</keyword>
<dbReference type="GO" id="GO:0005886">
    <property type="term" value="C:plasma membrane"/>
    <property type="evidence" value="ECO:0007669"/>
    <property type="project" value="UniProtKB-SubCell"/>
</dbReference>
<dbReference type="STRING" id="1120920.SAMN03080599_02434"/>
<reference evidence="11 12" key="1">
    <citation type="submission" date="2016-10" db="EMBL/GenBank/DDBJ databases">
        <authorList>
            <person name="de Groot N.N."/>
        </authorList>
    </citation>
    <scope>NUCLEOTIDE SEQUENCE [LARGE SCALE GENOMIC DNA]</scope>
    <source>
        <strain evidence="11 12">DSM 2784</strain>
    </source>
</reference>
<evidence type="ECO:0000256" key="2">
    <source>
        <dbReference type="ARBA" id="ARBA00020019"/>
    </source>
</evidence>
<protein>
    <recommendedName>
        <fullName evidence="2 9">Cell division ATP-binding protein FtsE</fullName>
    </recommendedName>
</protein>
<evidence type="ECO:0000256" key="7">
    <source>
        <dbReference type="ARBA" id="ARBA00023136"/>
    </source>
</evidence>
<evidence type="ECO:0000256" key="6">
    <source>
        <dbReference type="ARBA" id="ARBA00022840"/>
    </source>
</evidence>
<dbReference type="SUPFAM" id="SSF52540">
    <property type="entry name" value="P-loop containing nucleoside triphosphate hydrolases"/>
    <property type="match status" value="1"/>
</dbReference>
<comment type="function">
    <text evidence="9">Part of the ABC transporter FtsEX involved in cellular division.</text>
</comment>
<dbReference type="PROSITE" id="PS00211">
    <property type="entry name" value="ABC_TRANSPORTER_1"/>
    <property type="match status" value="1"/>
</dbReference>
<evidence type="ECO:0000256" key="3">
    <source>
        <dbReference type="ARBA" id="ARBA00022475"/>
    </source>
</evidence>
<evidence type="ECO:0000256" key="4">
    <source>
        <dbReference type="ARBA" id="ARBA00022618"/>
    </source>
</evidence>
<dbReference type="GO" id="GO:0005524">
    <property type="term" value="F:ATP binding"/>
    <property type="evidence" value="ECO:0007669"/>
    <property type="project" value="UniProtKB-UniRule"/>
</dbReference>